<evidence type="ECO:0000313" key="10">
    <source>
        <dbReference type="Proteomes" id="UP000069940"/>
    </source>
</evidence>
<comment type="similarity">
    <text evidence="1 7">Belongs to the type-B carboxylesterase/lipase family.</text>
</comment>
<dbReference type="Pfam" id="PF00135">
    <property type="entry name" value="COesterase"/>
    <property type="match status" value="1"/>
</dbReference>
<dbReference type="PANTHER" id="PTHR11559">
    <property type="entry name" value="CARBOXYLESTERASE"/>
    <property type="match status" value="1"/>
</dbReference>
<dbReference type="RefSeq" id="XP_062708503.1">
    <property type="nucleotide sequence ID" value="XM_062852519.1"/>
</dbReference>
<feature type="domain" description="Carboxylesterase type B" evidence="8">
    <location>
        <begin position="64"/>
        <end position="594"/>
    </location>
</feature>
<evidence type="ECO:0000259" key="8">
    <source>
        <dbReference type="Pfam" id="PF00135"/>
    </source>
</evidence>
<dbReference type="InterPro" id="IPR019819">
    <property type="entry name" value="Carboxylesterase_B_CS"/>
</dbReference>
<keyword evidence="3" id="KW-0719">Serine esterase</keyword>
<keyword evidence="5" id="KW-1015">Disulfide bond</keyword>
<dbReference type="PROSITE" id="PS00941">
    <property type="entry name" value="CARBOXYLESTERASE_B_2"/>
    <property type="match status" value="1"/>
</dbReference>
<dbReference type="Proteomes" id="UP000069940">
    <property type="component" value="Unassembled WGS sequence"/>
</dbReference>
<evidence type="ECO:0000256" key="2">
    <source>
        <dbReference type="ARBA" id="ARBA00010515"/>
    </source>
</evidence>
<evidence type="ECO:0000256" key="6">
    <source>
        <dbReference type="ARBA" id="ARBA00023180"/>
    </source>
</evidence>
<protein>
    <recommendedName>
        <fullName evidence="7">Carboxylic ester hydrolase</fullName>
        <ecNumber evidence="7">3.1.1.-</ecNumber>
    </recommendedName>
</protein>
<evidence type="ECO:0000313" key="9">
    <source>
        <dbReference type="EnsemblMetazoa" id="AALFPA23_008081.P10877"/>
    </source>
</evidence>
<dbReference type="SUPFAM" id="SSF53474">
    <property type="entry name" value="alpha/beta-Hydrolases"/>
    <property type="match status" value="1"/>
</dbReference>
<dbReference type="Gene3D" id="3.40.50.1820">
    <property type="entry name" value="alpha/beta hydrolase"/>
    <property type="match status" value="1"/>
</dbReference>
<dbReference type="PROSITE" id="PS01173">
    <property type="entry name" value="LIPASE_GDXG_HIS"/>
    <property type="match status" value="1"/>
</dbReference>
<proteinExistence type="inferred from homology"/>
<keyword evidence="6" id="KW-0325">Glycoprotein</keyword>
<comment type="similarity">
    <text evidence="2">Belongs to the 'GDXG' lipolytic enzyme family.</text>
</comment>
<keyword evidence="4 7" id="KW-0378">Hydrolase</keyword>
<dbReference type="InterPro" id="IPR019826">
    <property type="entry name" value="Carboxylesterase_B_AS"/>
</dbReference>
<evidence type="ECO:0000256" key="4">
    <source>
        <dbReference type="ARBA" id="ARBA00022801"/>
    </source>
</evidence>
<reference evidence="10" key="1">
    <citation type="journal article" date="2015" name="Proc. Natl. Acad. Sci. U.S.A.">
        <title>Genome sequence of the Asian Tiger mosquito, Aedes albopictus, reveals insights into its biology, genetics, and evolution.</title>
        <authorList>
            <person name="Chen X.G."/>
            <person name="Jiang X."/>
            <person name="Gu J."/>
            <person name="Xu M."/>
            <person name="Wu Y."/>
            <person name="Deng Y."/>
            <person name="Zhang C."/>
            <person name="Bonizzoni M."/>
            <person name="Dermauw W."/>
            <person name="Vontas J."/>
            <person name="Armbruster P."/>
            <person name="Huang X."/>
            <person name="Yang Y."/>
            <person name="Zhang H."/>
            <person name="He W."/>
            <person name="Peng H."/>
            <person name="Liu Y."/>
            <person name="Wu K."/>
            <person name="Chen J."/>
            <person name="Lirakis M."/>
            <person name="Topalis P."/>
            <person name="Van Leeuwen T."/>
            <person name="Hall A.B."/>
            <person name="Jiang X."/>
            <person name="Thorpe C."/>
            <person name="Mueller R.L."/>
            <person name="Sun C."/>
            <person name="Waterhouse R.M."/>
            <person name="Yan G."/>
            <person name="Tu Z.J."/>
            <person name="Fang X."/>
            <person name="James A.A."/>
        </authorList>
    </citation>
    <scope>NUCLEOTIDE SEQUENCE [LARGE SCALE GENOMIC DNA]</scope>
    <source>
        <strain evidence="10">Foshan</strain>
    </source>
</reference>
<keyword evidence="10" id="KW-1185">Reference proteome</keyword>
<sequence length="618" mass="68881">MVIRKLYVPPAVSKHATKPVQLVVISFLKPPVVHEQATAYALPETVPDPTPVSTSHVNEVEADDVIVQIVPGKIRGVKQVLPNGKNYFRFSGVPYAKPPVGDLRFKPPVPVEKFDHEVLDCQKEGSNCYSSTYYPPEAEEFASEDCLFLNVYTPKLPESGDDVNLPVMLWIHGGGFNLGSGDAAVYGPEFLLQEEVVLVTCNYRLGPMGFLCLPSVGIHGNMGLKDQRLVLKWVNENVGRFGGDPNNVTLFGESAGGAAVHLNYLADTSRQYFHKAICMSGVSYNPWVLQSNPEAKARKLAELLGAGSVSDDDVYRALMKASAKDLLQHSPDVLSEDEKRTSKFFAFTPVIESECSVEPFLQENFISLMMKPNMTKIPMMTGVTSSEGMLVAAQMLKDIELYAADPTMMVPLELPLDADRLIEAAGEIKRFFFGDNDITADRLSTLVDIMSDNMFVMAAYVASELHARYQNEAPLYFYLDSFSGKLNKYRDLFVVPEHLEGVCHADELLYLFSSTWMGTDVEQGSREDKFRAVMCKLWTNFAKFGNPTPIDGGLDFVWEPVKPTSDLQFVLNAAELNDELKMVENPFLERVQFWREIFARYYGSFLMNEGVGGKTYNA</sequence>
<evidence type="ECO:0000256" key="5">
    <source>
        <dbReference type="ARBA" id="ARBA00023157"/>
    </source>
</evidence>
<evidence type="ECO:0000256" key="3">
    <source>
        <dbReference type="ARBA" id="ARBA00022487"/>
    </source>
</evidence>
<dbReference type="EnsemblMetazoa" id="AALFPA23_008081.R10877">
    <property type="protein sequence ID" value="AALFPA23_008081.P10877"/>
    <property type="gene ID" value="AALFPA23_008081"/>
</dbReference>
<name>A0ABM1YDA1_AEDAL</name>
<dbReference type="InterPro" id="IPR002018">
    <property type="entry name" value="CarbesteraseB"/>
</dbReference>
<reference evidence="9" key="2">
    <citation type="submission" date="2025-05" db="UniProtKB">
        <authorList>
            <consortium name="EnsemblMetazoa"/>
        </authorList>
    </citation>
    <scope>IDENTIFICATION</scope>
    <source>
        <strain evidence="9">Foshan</strain>
    </source>
</reference>
<organism evidence="9 10">
    <name type="scientific">Aedes albopictus</name>
    <name type="common">Asian tiger mosquito</name>
    <name type="synonym">Stegomyia albopicta</name>
    <dbReference type="NCBI Taxonomy" id="7160"/>
    <lineage>
        <taxon>Eukaryota</taxon>
        <taxon>Metazoa</taxon>
        <taxon>Ecdysozoa</taxon>
        <taxon>Arthropoda</taxon>
        <taxon>Hexapoda</taxon>
        <taxon>Insecta</taxon>
        <taxon>Pterygota</taxon>
        <taxon>Neoptera</taxon>
        <taxon>Endopterygota</taxon>
        <taxon>Diptera</taxon>
        <taxon>Nematocera</taxon>
        <taxon>Culicoidea</taxon>
        <taxon>Culicidae</taxon>
        <taxon>Culicinae</taxon>
        <taxon>Aedini</taxon>
        <taxon>Aedes</taxon>
        <taxon>Stegomyia</taxon>
    </lineage>
</organism>
<dbReference type="InterPro" id="IPR029058">
    <property type="entry name" value="AB_hydrolase_fold"/>
</dbReference>
<evidence type="ECO:0000256" key="7">
    <source>
        <dbReference type="RuleBase" id="RU361235"/>
    </source>
</evidence>
<evidence type="ECO:0000256" key="1">
    <source>
        <dbReference type="ARBA" id="ARBA00005964"/>
    </source>
</evidence>
<accession>A0ABM1YDA1</accession>
<dbReference type="InterPro" id="IPR002168">
    <property type="entry name" value="Lipase_GDXG_HIS_AS"/>
</dbReference>
<dbReference type="GeneID" id="115267595"/>
<dbReference type="EC" id="3.1.1.-" evidence="7"/>
<dbReference type="InterPro" id="IPR050309">
    <property type="entry name" value="Type-B_Carboxylest/Lipase"/>
</dbReference>
<dbReference type="PROSITE" id="PS00122">
    <property type="entry name" value="CARBOXYLESTERASE_B_1"/>
    <property type="match status" value="1"/>
</dbReference>